<dbReference type="InterPro" id="IPR003594">
    <property type="entry name" value="HATPase_dom"/>
</dbReference>
<dbReference type="SUPFAM" id="SSF55874">
    <property type="entry name" value="ATPase domain of HSP90 chaperone/DNA topoisomerase II/histidine kinase"/>
    <property type="match status" value="1"/>
</dbReference>
<gene>
    <name evidence="4" type="primary">ctrA</name>
    <name evidence="4" type="ORF">Pan54_33270</name>
</gene>
<dbReference type="CDD" id="cd00156">
    <property type="entry name" value="REC"/>
    <property type="match status" value="1"/>
</dbReference>
<evidence type="ECO:0000313" key="4">
    <source>
        <dbReference type="EMBL" id="TWT62584.1"/>
    </source>
</evidence>
<keyword evidence="2" id="KW-0597">Phosphoprotein</keyword>
<keyword evidence="1" id="KW-0723">Serine/threonine-protein kinase</keyword>
<keyword evidence="1" id="KW-0808">Transferase</keyword>
<dbReference type="InterPro" id="IPR011006">
    <property type="entry name" value="CheY-like_superfamily"/>
</dbReference>
<dbReference type="EMBL" id="SJPG01000001">
    <property type="protein sequence ID" value="TWT62584.1"/>
    <property type="molecule type" value="Genomic_DNA"/>
</dbReference>
<keyword evidence="1" id="KW-0418">Kinase</keyword>
<accession>A0A5C5XIH8</accession>
<sequence>MHIMLIDESKSFRQLASIVLKTEFSNVKMDATEDTEHAIRLLRLASYKLIVIDVTLLDASGSDILDHLNHRYPEIPVLVTSVQGIDHTVLRAFDRGAIGHVNKELVHDELPTRIQSILNSAPNPEPNSLSSTLLKEQTSKFSIPNDRHLVMKINNYVAQLLKIFNICSAREQMRVLLALEEALVNAICHGNLEVSSELRGIDDEAYTQLLNERCNSPQFNDRRVEIRITVTNALAKIRIRDQGPGFDVSSLPDPLEEKNLGRSHGRGVLLMRSFMDEVHYNQTGNEVTMIKYKTDLANTSTDSAIWTHVQCPEILQLRANHKQ</sequence>
<dbReference type="InterPro" id="IPR050267">
    <property type="entry name" value="Anti-sigma-factor_SerPK"/>
</dbReference>
<feature type="domain" description="Response regulatory" evidence="3">
    <location>
        <begin position="2"/>
        <end position="118"/>
    </location>
</feature>
<dbReference type="Gene3D" id="3.40.50.2300">
    <property type="match status" value="1"/>
</dbReference>
<dbReference type="AlphaFoldDB" id="A0A5C5XIH8"/>
<dbReference type="RefSeq" id="WP_146504425.1">
    <property type="nucleotide sequence ID" value="NZ_SJPG01000001.1"/>
</dbReference>
<dbReference type="InterPro" id="IPR036890">
    <property type="entry name" value="HATPase_C_sf"/>
</dbReference>
<protein>
    <submittedName>
        <fullName evidence="4">Cell cycle response regulator CtrA</fullName>
    </submittedName>
</protein>
<dbReference type="PROSITE" id="PS50110">
    <property type="entry name" value="RESPONSE_REGULATORY"/>
    <property type="match status" value="1"/>
</dbReference>
<dbReference type="PANTHER" id="PTHR35526">
    <property type="entry name" value="ANTI-SIGMA-F FACTOR RSBW-RELATED"/>
    <property type="match status" value="1"/>
</dbReference>
<dbReference type="GO" id="GO:0004674">
    <property type="term" value="F:protein serine/threonine kinase activity"/>
    <property type="evidence" value="ECO:0007669"/>
    <property type="project" value="UniProtKB-KW"/>
</dbReference>
<feature type="modified residue" description="4-aspartylphosphate" evidence="2">
    <location>
        <position position="53"/>
    </location>
</feature>
<evidence type="ECO:0000259" key="3">
    <source>
        <dbReference type="PROSITE" id="PS50110"/>
    </source>
</evidence>
<dbReference type="Pfam" id="PF13581">
    <property type="entry name" value="HATPase_c_2"/>
    <property type="match status" value="1"/>
</dbReference>
<dbReference type="CDD" id="cd16936">
    <property type="entry name" value="HATPase_RsbW-like"/>
    <property type="match status" value="1"/>
</dbReference>
<dbReference type="PANTHER" id="PTHR35526:SF3">
    <property type="entry name" value="ANTI-SIGMA-F FACTOR RSBW"/>
    <property type="match status" value="1"/>
</dbReference>
<dbReference type="Proteomes" id="UP000316095">
    <property type="component" value="Unassembled WGS sequence"/>
</dbReference>
<dbReference type="Pfam" id="PF00072">
    <property type="entry name" value="Response_reg"/>
    <property type="match status" value="1"/>
</dbReference>
<keyword evidence="5" id="KW-1185">Reference proteome</keyword>
<evidence type="ECO:0000256" key="2">
    <source>
        <dbReference type="PROSITE-ProRule" id="PRU00169"/>
    </source>
</evidence>
<dbReference type="SUPFAM" id="SSF52172">
    <property type="entry name" value="CheY-like"/>
    <property type="match status" value="1"/>
</dbReference>
<evidence type="ECO:0000313" key="5">
    <source>
        <dbReference type="Proteomes" id="UP000316095"/>
    </source>
</evidence>
<name>A0A5C5XIH8_9PLAN</name>
<evidence type="ECO:0000256" key="1">
    <source>
        <dbReference type="ARBA" id="ARBA00022527"/>
    </source>
</evidence>
<organism evidence="4 5">
    <name type="scientific">Rubinisphaera italica</name>
    <dbReference type="NCBI Taxonomy" id="2527969"/>
    <lineage>
        <taxon>Bacteria</taxon>
        <taxon>Pseudomonadati</taxon>
        <taxon>Planctomycetota</taxon>
        <taxon>Planctomycetia</taxon>
        <taxon>Planctomycetales</taxon>
        <taxon>Planctomycetaceae</taxon>
        <taxon>Rubinisphaera</taxon>
    </lineage>
</organism>
<reference evidence="4 5" key="1">
    <citation type="submission" date="2019-02" db="EMBL/GenBank/DDBJ databases">
        <title>Deep-cultivation of Planctomycetes and their phenomic and genomic characterization uncovers novel biology.</title>
        <authorList>
            <person name="Wiegand S."/>
            <person name="Jogler M."/>
            <person name="Boedeker C."/>
            <person name="Pinto D."/>
            <person name="Vollmers J."/>
            <person name="Rivas-Marin E."/>
            <person name="Kohn T."/>
            <person name="Peeters S.H."/>
            <person name="Heuer A."/>
            <person name="Rast P."/>
            <person name="Oberbeckmann S."/>
            <person name="Bunk B."/>
            <person name="Jeske O."/>
            <person name="Meyerdierks A."/>
            <person name="Storesund J.E."/>
            <person name="Kallscheuer N."/>
            <person name="Luecker S."/>
            <person name="Lage O.M."/>
            <person name="Pohl T."/>
            <person name="Merkel B.J."/>
            <person name="Hornburger P."/>
            <person name="Mueller R.-W."/>
            <person name="Bruemmer F."/>
            <person name="Labrenz M."/>
            <person name="Spormann A.M."/>
            <person name="Op Den Camp H."/>
            <person name="Overmann J."/>
            <person name="Amann R."/>
            <person name="Jetten M.S.M."/>
            <person name="Mascher T."/>
            <person name="Medema M.H."/>
            <person name="Devos D.P."/>
            <person name="Kaster A.-K."/>
            <person name="Ovreas L."/>
            <person name="Rohde M."/>
            <person name="Galperin M.Y."/>
            <person name="Jogler C."/>
        </authorList>
    </citation>
    <scope>NUCLEOTIDE SEQUENCE [LARGE SCALE GENOMIC DNA]</scope>
    <source>
        <strain evidence="4 5">Pan54</strain>
    </source>
</reference>
<dbReference type="GO" id="GO:0000160">
    <property type="term" value="P:phosphorelay signal transduction system"/>
    <property type="evidence" value="ECO:0007669"/>
    <property type="project" value="InterPro"/>
</dbReference>
<dbReference type="SMART" id="SM00448">
    <property type="entry name" value="REC"/>
    <property type="match status" value="1"/>
</dbReference>
<dbReference type="InterPro" id="IPR001789">
    <property type="entry name" value="Sig_transdc_resp-reg_receiver"/>
</dbReference>
<proteinExistence type="predicted"/>
<dbReference type="OrthoDB" id="9770645at2"/>
<dbReference type="Gene3D" id="3.30.565.10">
    <property type="entry name" value="Histidine kinase-like ATPase, C-terminal domain"/>
    <property type="match status" value="1"/>
</dbReference>
<comment type="caution">
    <text evidence="4">The sequence shown here is derived from an EMBL/GenBank/DDBJ whole genome shotgun (WGS) entry which is preliminary data.</text>
</comment>